<evidence type="ECO:0000259" key="5">
    <source>
        <dbReference type="Pfam" id="PF16321"/>
    </source>
</evidence>
<dbReference type="InterPro" id="IPR032528">
    <property type="entry name" value="Ribosom_S30AE_C"/>
</dbReference>
<protein>
    <recommendedName>
        <fullName evidence="3 4">Ribosome hibernation promoting factor</fullName>
        <shortName evidence="4">HPF</shortName>
    </recommendedName>
</protein>
<dbReference type="STRING" id="1592317.DPF_1728"/>
<evidence type="ECO:0000256" key="1">
    <source>
        <dbReference type="ARBA" id="ARBA00022845"/>
    </source>
</evidence>
<dbReference type="Proteomes" id="UP000095200">
    <property type="component" value="Unassembled WGS sequence"/>
</dbReference>
<comment type="subunit">
    <text evidence="2">Associates exclusively with 100S ribosomes, which are dimers of 70S ribosomes.</text>
</comment>
<dbReference type="GO" id="GO:0022627">
    <property type="term" value="C:cytosolic small ribosomal subunit"/>
    <property type="evidence" value="ECO:0007669"/>
    <property type="project" value="TreeGrafter"/>
</dbReference>
<accession>A0A194AJV6</accession>
<dbReference type="OrthoDB" id="9794975at2"/>
<dbReference type="InterPro" id="IPR050574">
    <property type="entry name" value="HPF/YfiA_ribosome-assoc"/>
</dbReference>
<dbReference type="GO" id="GO:0043024">
    <property type="term" value="F:ribosomal small subunit binding"/>
    <property type="evidence" value="ECO:0007669"/>
    <property type="project" value="TreeGrafter"/>
</dbReference>
<dbReference type="RefSeq" id="WP_069859116.1">
    <property type="nucleotide sequence ID" value="NZ_BDFE01000016.1"/>
</dbReference>
<dbReference type="Pfam" id="PF16321">
    <property type="entry name" value="Ribosom_S30AE_C"/>
    <property type="match status" value="1"/>
</dbReference>
<name>A0A194AJV6_9BACT</name>
<sequence length="180" mass="20584">MNMNFNFKNFEPSDHLREYAKGRFGKIAKYVPNPDNADLQVNLEVEKFRHRADVVLTGDNLRLSANEQSEDMYSTVDLLLDKLEAQVRRVRDKGKKVRKKGATGRFDVISFSDETELKGQTPTIVRSDRFSPKPMGVDEAAMQLDSLEDDFLVFLNAETERVNVIYHRKNGDFGLIDPGI</sequence>
<dbReference type="EMBL" id="BDFE01000016">
    <property type="protein sequence ID" value="GAU09009.1"/>
    <property type="molecule type" value="Genomic_DNA"/>
</dbReference>
<evidence type="ECO:0000313" key="7">
    <source>
        <dbReference type="Proteomes" id="UP000095200"/>
    </source>
</evidence>
<comment type="function">
    <text evidence="4">Required for dimerization of active 70S ribosomes into 100S ribosomes in stationary phase; 100S ribosomes are translationally inactive and sometimes present during exponential growth.</text>
</comment>
<dbReference type="InterPro" id="IPR036567">
    <property type="entry name" value="RHF-like"/>
</dbReference>
<keyword evidence="7" id="KW-1185">Reference proteome</keyword>
<dbReference type="PANTHER" id="PTHR33231">
    <property type="entry name" value="30S RIBOSOMAL PROTEIN"/>
    <property type="match status" value="1"/>
</dbReference>
<comment type="caution">
    <text evidence="6">The sequence shown here is derived from an EMBL/GenBank/DDBJ whole genome shotgun (WGS) entry which is preliminary data.</text>
</comment>
<dbReference type="GO" id="GO:0045900">
    <property type="term" value="P:negative regulation of translational elongation"/>
    <property type="evidence" value="ECO:0007669"/>
    <property type="project" value="TreeGrafter"/>
</dbReference>
<reference evidence="7" key="1">
    <citation type="submission" date="2016-06" db="EMBL/GenBank/DDBJ databases">
        <title>Draft genome sequence of Desulfoplanes formicivorans strain Pf12B.</title>
        <authorList>
            <person name="Watanabe M."/>
            <person name="Kojima H."/>
            <person name="Fukui M."/>
        </authorList>
    </citation>
    <scope>NUCLEOTIDE SEQUENCE [LARGE SCALE GENOMIC DNA]</scope>
    <source>
        <strain evidence="7">Pf12B</strain>
    </source>
</reference>
<dbReference type="PANTHER" id="PTHR33231:SF1">
    <property type="entry name" value="30S RIBOSOMAL PROTEIN"/>
    <property type="match status" value="1"/>
</dbReference>
<evidence type="ECO:0000256" key="4">
    <source>
        <dbReference type="HAMAP-Rule" id="MF_00839"/>
    </source>
</evidence>
<dbReference type="NCBIfam" id="TIGR00741">
    <property type="entry name" value="yfiA"/>
    <property type="match status" value="1"/>
</dbReference>
<dbReference type="Gene3D" id="3.30.160.100">
    <property type="entry name" value="Ribosome hibernation promotion factor-like"/>
    <property type="match status" value="1"/>
</dbReference>
<comment type="similarity">
    <text evidence="4">Belongs to the HPF/YfiA ribosome-associated protein family. Long HPF subfamily.</text>
</comment>
<keyword evidence="4" id="KW-0963">Cytoplasm</keyword>
<dbReference type="HAMAP" id="MF_00839">
    <property type="entry name" value="HPF"/>
    <property type="match status" value="1"/>
</dbReference>
<dbReference type="Gene3D" id="3.30.505.50">
    <property type="entry name" value="Sigma 54 modulation/S30EA ribosomal protein, C-terminal domain"/>
    <property type="match status" value="1"/>
</dbReference>
<evidence type="ECO:0000256" key="2">
    <source>
        <dbReference type="ARBA" id="ARBA00038695"/>
    </source>
</evidence>
<comment type="subcellular location">
    <subcellularLocation>
        <location evidence="4">Cytoplasm</location>
    </subcellularLocation>
</comment>
<dbReference type="Pfam" id="PF02482">
    <property type="entry name" value="Ribosomal_S30AE"/>
    <property type="match status" value="1"/>
</dbReference>
<proteinExistence type="inferred from homology"/>
<comment type="subunit">
    <text evidence="4">Interacts with 100S ribosomes.</text>
</comment>
<dbReference type="InterPro" id="IPR038416">
    <property type="entry name" value="Ribosom_S30AE_C_sf"/>
</dbReference>
<gene>
    <name evidence="4" type="primary">hpf</name>
    <name evidence="6" type="ORF">DPF_1728</name>
</gene>
<dbReference type="SUPFAM" id="SSF69754">
    <property type="entry name" value="Ribosome binding protein Y (YfiA homologue)"/>
    <property type="match status" value="1"/>
</dbReference>
<dbReference type="CDD" id="cd00552">
    <property type="entry name" value="RaiA"/>
    <property type="match status" value="1"/>
</dbReference>
<evidence type="ECO:0000256" key="3">
    <source>
        <dbReference type="ARBA" id="ARBA00041148"/>
    </source>
</evidence>
<dbReference type="AlphaFoldDB" id="A0A194AJV6"/>
<organism evidence="6 7">
    <name type="scientific">Desulfoplanes formicivorans</name>
    <dbReference type="NCBI Taxonomy" id="1592317"/>
    <lineage>
        <taxon>Bacteria</taxon>
        <taxon>Pseudomonadati</taxon>
        <taxon>Thermodesulfobacteriota</taxon>
        <taxon>Desulfovibrionia</taxon>
        <taxon>Desulfovibrionales</taxon>
        <taxon>Desulfoplanaceae</taxon>
        <taxon>Desulfoplanes</taxon>
    </lineage>
</organism>
<dbReference type="InterPro" id="IPR003489">
    <property type="entry name" value="RHF/RaiA"/>
</dbReference>
<dbReference type="InterPro" id="IPR034694">
    <property type="entry name" value="HPF_long/plastid"/>
</dbReference>
<keyword evidence="1 4" id="KW-0810">Translation regulation</keyword>
<evidence type="ECO:0000313" key="6">
    <source>
        <dbReference type="EMBL" id="GAU09009.1"/>
    </source>
</evidence>
<feature type="domain" description="Sigma 54 modulation/S30EA ribosomal protein C-terminal" evidence="5">
    <location>
        <begin position="121"/>
        <end position="175"/>
    </location>
</feature>